<proteinExistence type="predicted"/>
<comment type="caution">
    <text evidence="2">The sequence shown here is derived from an EMBL/GenBank/DDBJ whole genome shotgun (WGS) entry which is preliminary data.</text>
</comment>
<evidence type="ECO:0000256" key="1">
    <source>
        <dbReference type="SAM" id="Phobius"/>
    </source>
</evidence>
<evidence type="ECO:0000313" key="3">
    <source>
        <dbReference type="Proteomes" id="UP000759529"/>
    </source>
</evidence>
<organism evidence="2 3">
    <name type="scientific">Flavobacterium macrobrachii</name>
    <dbReference type="NCBI Taxonomy" id="591204"/>
    <lineage>
        <taxon>Bacteria</taxon>
        <taxon>Pseudomonadati</taxon>
        <taxon>Bacteroidota</taxon>
        <taxon>Flavobacteriia</taxon>
        <taxon>Flavobacteriales</taxon>
        <taxon>Flavobacteriaceae</taxon>
        <taxon>Flavobacterium</taxon>
    </lineage>
</organism>
<protein>
    <submittedName>
        <fullName evidence="2">Uncharacterized protein</fullName>
    </submittedName>
</protein>
<sequence>MKQKLLFTTFIFFLPILQKLIIINPLSGIQLDFKFFIATVVVLSALLIMAIVSFCVAVISWINSGFKWAKLIPCLMSLLAILCIYYSIKSVINSKTRRIKNTLQSIPNTLIKGNIELV</sequence>
<evidence type="ECO:0000313" key="2">
    <source>
        <dbReference type="EMBL" id="MBM6498290.1"/>
    </source>
</evidence>
<gene>
    <name evidence="2" type="ORF">H9X54_003120</name>
</gene>
<dbReference type="RefSeq" id="WP_187658526.1">
    <property type="nucleotide sequence ID" value="NZ_JACSOD020000413.1"/>
</dbReference>
<keyword evidence="1" id="KW-0472">Membrane</keyword>
<dbReference type="EMBL" id="JACSOD020000413">
    <property type="protein sequence ID" value="MBM6498290.1"/>
    <property type="molecule type" value="Genomic_DNA"/>
</dbReference>
<accession>A0ABS2CTJ8</accession>
<feature type="transmembrane region" description="Helical" evidence="1">
    <location>
        <begin position="68"/>
        <end position="88"/>
    </location>
</feature>
<keyword evidence="1" id="KW-0812">Transmembrane</keyword>
<name>A0ABS2CTJ8_9FLAO</name>
<feature type="transmembrane region" description="Helical" evidence="1">
    <location>
        <begin position="35"/>
        <end position="62"/>
    </location>
</feature>
<dbReference type="Proteomes" id="UP000759529">
    <property type="component" value="Unassembled WGS sequence"/>
</dbReference>
<keyword evidence="1" id="KW-1133">Transmembrane helix</keyword>
<reference evidence="2 3" key="1">
    <citation type="submission" date="2021-02" db="EMBL/GenBank/DDBJ databases">
        <authorList>
            <person name="Jung H.S."/>
            <person name="Chun B.H."/>
            <person name="Jeon C.O."/>
        </authorList>
    </citation>
    <scope>NUCLEOTIDE SEQUENCE [LARGE SCALE GENOMIC DNA]</scope>
    <source>
        <strain evidence="2 3">LMG 25203</strain>
    </source>
</reference>
<feature type="transmembrane region" description="Helical" evidence="1">
    <location>
        <begin position="6"/>
        <end position="23"/>
    </location>
</feature>
<keyword evidence="3" id="KW-1185">Reference proteome</keyword>